<reference evidence="2" key="1">
    <citation type="journal article" date="2014" name="Front. Microbiol.">
        <title>High frequency of phylogenetically diverse reductive dehalogenase-homologous genes in deep subseafloor sedimentary metagenomes.</title>
        <authorList>
            <person name="Kawai M."/>
            <person name="Futagami T."/>
            <person name="Toyoda A."/>
            <person name="Takaki Y."/>
            <person name="Nishi S."/>
            <person name="Hori S."/>
            <person name="Arai W."/>
            <person name="Tsubouchi T."/>
            <person name="Morono Y."/>
            <person name="Uchiyama I."/>
            <person name="Ito T."/>
            <person name="Fujiyama A."/>
            <person name="Inagaki F."/>
            <person name="Takami H."/>
        </authorList>
    </citation>
    <scope>NUCLEOTIDE SEQUENCE</scope>
    <source>
        <strain evidence="2">Expedition CK06-06</strain>
    </source>
</reference>
<gene>
    <name evidence="2" type="ORF">S01H4_58556</name>
</gene>
<name>X1D4K5_9ZZZZ</name>
<dbReference type="GO" id="GO:0016491">
    <property type="term" value="F:oxidoreductase activity"/>
    <property type="evidence" value="ECO:0007669"/>
    <property type="project" value="InterPro"/>
</dbReference>
<dbReference type="SUPFAM" id="SSF56003">
    <property type="entry name" value="Molybdenum cofactor-binding domain"/>
    <property type="match status" value="1"/>
</dbReference>
<dbReference type="InterPro" id="IPR052516">
    <property type="entry name" value="N-heterocyclic_Hydroxylase"/>
</dbReference>
<feature type="domain" description="Aldehyde oxidase/xanthine dehydrogenase second molybdopterin binding" evidence="1">
    <location>
        <begin position="2"/>
        <end position="40"/>
    </location>
</feature>
<dbReference type="EMBL" id="BART01034216">
    <property type="protein sequence ID" value="GAH15681.1"/>
    <property type="molecule type" value="Genomic_DNA"/>
</dbReference>
<comment type="caution">
    <text evidence="2">The sequence shown here is derived from an EMBL/GenBank/DDBJ whole genome shotgun (WGS) entry which is preliminary data.</text>
</comment>
<dbReference type="InterPro" id="IPR046867">
    <property type="entry name" value="AldOxase/xan_DH_MoCoBD2"/>
</dbReference>
<feature type="non-terminal residue" evidence="2">
    <location>
        <position position="1"/>
    </location>
</feature>
<sequence length="107" mass="11440">CGVLSMGIGSALLEEVITDNGVMLNPQFADYKIPTTLDCPDLDNYKSAIIETPHREGPWGAKGVGEGTMVSSAPAIANAIYDAIGIRFHEIPITPEKVLKALKEKKS</sequence>
<proteinExistence type="predicted"/>
<dbReference type="Pfam" id="PF20256">
    <property type="entry name" value="MoCoBD_2"/>
    <property type="match status" value="1"/>
</dbReference>
<evidence type="ECO:0000259" key="1">
    <source>
        <dbReference type="Pfam" id="PF20256"/>
    </source>
</evidence>
<evidence type="ECO:0000313" key="2">
    <source>
        <dbReference type="EMBL" id="GAH15681.1"/>
    </source>
</evidence>
<dbReference type="PANTHER" id="PTHR47495">
    <property type="entry name" value="ALDEHYDE DEHYDROGENASE"/>
    <property type="match status" value="1"/>
</dbReference>
<organism evidence="2">
    <name type="scientific">marine sediment metagenome</name>
    <dbReference type="NCBI Taxonomy" id="412755"/>
    <lineage>
        <taxon>unclassified sequences</taxon>
        <taxon>metagenomes</taxon>
        <taxon>ecological metagenomes</taxon>
    </lineage>
</organism>
<dbReference type="AlphaFoldDB" id="X1D4K5"/>
<dbReference type="PANTHER" id="PTHR47495:SF2">
    <property type="entry name" value="ALDEHYDE DEHYDROGENASE"/>
    <property type="match status" value="1"/>
</dbReference>
<dbReference type="Gene3D" id="3.30.365.10">
    <property type="entry name" value="Aldehyde oxidase/xanthine dehydrogenase, molybdopterin binding domain"/>
    <property type="match status" value="1"/>
</dbReference>
<protein>
    <recommendedName>
        <fullName evidence="1">Aldehyde oxidase/xanthine dehydrogenase second molybdopterin binding domain-containing protein</fullName>
    </recommendedName>
</protein>
<dbReference type="InterPro" id="IPR037165">
    <property type="entry name" value="AldOxase/xan_DH_Mopterin-bd_sf"/>
</dbReference>
<accession>X1D4K5</accession>